<feature type="transmembrane region" description="Helical" evidence="16">
    <location>
        <begin position="76"/>
        <end position="94"/>
    </location>
</feature>
<keyword evidence="6 16" id="KW-0679">Respiratory chain</keyword>
<dbReference type="PRINTS" id="PR01437">
    <property type="entry name" value="NUOXDRDTASE4"/>
</dbReference>
<dbReference type="InterPro" id="IPR001750">
    <property type="entry name" value="ND/Mrp_TM"/>
</dbReference>
<feature type="transmembrane region" description="Helical" evidence="16">
    <location>
        <begin position="6"/>
        <end position="34"/>
    </location>
</feature>
<dbReference type="PANTHER" id="PTHR43507:SF20">
    <property type="entry name" value="NADH-UBIQUINONE OXIDOREDUCTASE CHAIN 4"/>
    <property type="match status" value="1"/>
</dbReference>
<dbReference type="GO" id="GO:0048039">
    <property type="term" value="F:ubiquinone binding"/>
    <property type="evidence" value="ECO:0007669"/>
    <property type="project" value="TreeGrafter"/>
</dbReference>
<dbReference type="EC" id="7.1.1.2" evidence="3 16"/>
<gene>
    <name evidence="18" type="primary">nad4</name>
</gene>
<keyword evidence="12 16" id="KW-0830">Ubiquinone</keyword>
<evidence type="ECO:0000259" key="17">
    <source>
        <dbReference type="Pfam" id="PF00361"/>
    </source>
</evidence>
<feature type="transmembrane region" description="Helical" evidence="16">
    <location>
        <begin position="294"/>
        <end position="314"/>
    </location>
</feature>
<evidence type="ECO:0000256" key="6">
    <source>
        <dbReference type="ARBA" id="ARBA00022660"/>
    </source>
</evidence>
<feature type="transmembrane region" description="Helical" evidence="16">
    <location>
        <begin position="329"/>
        <end position="349"/>
    </location>
</feature>
<geneLocation type="mitochondrion" evidence="18"/>
<feature type="transmembrane region" description="Helical" evidence="16">
    <location>
        <begin position="46"/>
        <end position="70"/>
    </location>
</feature>
<evidence type="ECO:0000313" key="18">
    <source>
        <dbReference type="EMBL" id="ACE62811.1"/>
    </source>
</evidence>
<dbReference type="Pfam" id="PF00361">
    <property type="entry name" value="Proton_antipo_M"/>
    <property type="match status" value="1"/>
</dbReference>
<evidence type="ECO:0000256" key="3">
    <source>
        <dbReference type="ARBA" id="ARBA00012944"/>
    </source>
</evidence>
<evidence type="ECO:0000256" key="11">
    <source>
        <dbReference type="ARBA" id="ARBA00023027"/>
    </source>
</evidence>
<evidence type="ECO:0000256" key="15">
    <source>
        <dbReference type="ARBA" id="ARBA00049551"/>
    </source>
</evidence>
<keyword evidence="10 16" id="KW-1133">Transmembrane helix</keyword>
<keyword evidence="7 16" id="KW-0812">Transmembrane</keyword>
<dbReference type="GO" id="GO:0008137">
    <property type="term" value="F:NADH dehydrogenase (ubiquinone) activity"/>
    <property type="evidence" value="ECO:0007669"/>
    <property type="project" value="UniProtKB-UniRule"/>
</dbReference>
<feature type="transmembrane region" description="Helical" evidence="16">
    <location>
        <begin position="134"/>
        <end position="153"/>
    </location>
</feature>
<keyword evidence="8" id="KW-1278">Translocase</keyword>
<feature type="transmembrane region" description="Helical" evidence="16">
    <location>
        <begin position="361"/>
        <end position="386"/>
    </location>
</feature>
<evidence type="ECO:0000256" key="14">
    <source>
        <dbReference type="ARBA" id="ARBA00023136"/>
    </source>
</evidence>
<comment type="catalytic activity">
    <reaction evidence="15 16">
        <text>a ubiquinone + NADH + 5 H(+)(in) = a ubiquinol + NAD(+) + 4 H(+)(out)</text>
        <dbReference type="Rhea" id="RHEA:29091"/>
        <dbReference type="Rhea" id="RHEA-COMP:9565"/>
        <dbReference type="Rhea" id="RHEA-COMP:9566"/>
        <dbReference type="ChEBI" id="CHEBI:15378"/>
        <dbReference type="ChEBI" id="CHEBI:16389"/>
        <dbReference type="ChEBI" id="CHEBI:17976"/>
        <dbReference type="ChEBI" id="CHEBI:57540"/>
        <dbReference type="ChEBI" id="CHEBI:57945"/>
        <dbReference type="EC" id="7.1.1.2"/>
    </reaction>
</comment>
<dbReference type="GO" id="GO:0003954">
    <property type="term" value="F:NADH dehydrogenase activity"/>
    <property type="evidence" value="ECO:0007669"/>
    <property type="project" value="TreeGrafter"/>
</dbReference>
<dbReference type="EMBL" id="AY345022">
    <property type="protein sequence ID" value="ACE62811.1"/>
    <property type="molecule type" value="Genomic_DNA"/>
</dbReference>
<evidence type="ECO:0000256" key="7">
    <source>
        <dbReference type="ARBA" id="ARBA00022692"/>
    </source>
</evidence>
<name>B3DFC4_ASCFR</name>
<evidence type="ECO:0000256" key="9">
    <source>
        <dbReference type="ARBA" id="ARBA00022982"/>
    </source>
</evidence>
<feature type="transmembrane region" description="Helical" evidence="16">
    <location>
        <begin position="266"/>
        <end position="282"/>
    </location>
</feature>
<keyword evidence="9 16" id="KW-0249">Electron transport</keyword>
<feature type="transmembrane region" description="Helical" evidence="16">
    <location>
        <begin position="417"/>
        <end position="439"/>
    </location>
</feature>
<keyword evidence="11 16" id="KW-0520">NAD</keyword>
<evidence type="ECO:0000256" key="16">
    <source>
        <dbReference type="RuleBase" id="RU003297"/>
    </source>
</evidence>
<protein>
    <recommendedName>
        <fullName evidence="4 16">NADH-ubiquinone oxidoreductase chain 4</fullName>
        <ecNumber evidence="3 16">7.1.1.2</ecNumber>
    </recommendedName>
</protein>
<feature type="transmembrane region" description="Helical" evidence="16">
    <location>
        <begin position="165"/>
        <end position="184"/>
    </location>
</feature>
<proteinExistence type="inferred from homology"/>
<dbReference type="PANTHER" id="PTHR43507">
    <property type="entry name" value="NADH-UBIQUINONE OXIDOREDUCTASE CHAIN 4"/>
    <property type="match status" value="1"/>
</dbReference>
<keyword evidence="14 16" id="KW-0472">Membrane</keyword>
<evidence type="ECO:0000256" key="1">
    <source>
        <dbReference type="ARBA" id="ARBA00004225"/>
    </source>
</evidence>
<dbReference type="InterPro" id="IPR003918">
    <property type="entry name" value="NADH_UbQ_OxRdtase"/>
</dbReference>
<reference evidence="18" key="2">
    <citation type="journal article" date="2004" name="Mol. Biol. Evol.">
        <title>Molecular phylogeny of euthyneura (mollusca: gastropoda).</title>
        <authorList>
            <person name="Grande C."/>
            <person name="Templado J."/>
            <person name="Cervera J.L."/>
            <person name="Zardoya R."/>
        </authorList>
    </citation>
    <scope>NUCLEOTIDE SEQUENCE</scope>
</reference>
<reference evidence="18" key="3">
    <citation type="journal article" date="2004" name="Mol. Phylogenet. Evol.">
        <title>Phylogenetic relationships among Opisthobranchia (Mollusca: Gastropoda) based on mitochondrial cox 1, trnV, and rrnL genes.</title>
        <authorList>
            <person name="Grande C."/>
            <person name="Templado J."/>
            <person name="Cervera J.L."/>
            <person name="Zardoya R."/>
        </authorList>
    </citation>
    <scope>NUCLEOTIDE SEQUENCE</scope>
</reference>
<comment type="subcellular location">
    <subcellularLocation>
        <location evidence="1 16">Mitochondrion membrane</location>
        <topology evidence="1 16">Multi-pass membrane protein</topology>
    </subcellularLocation>
</comment>
<evidence type="ECO:0000256" key="8">
    <source>
        <dbReference type="ARBA" id="ARBA00022967"/>
    </source>
</evidence>
<organism evidence="18">
    <name type="scientific">Ascobulla fragilis</name>
    <name type="common">Sea snail</name>
    <name type="synonym">Cylindrobulla fragilis</name>
    <dbReference type="NCBI Taxonomy" id="195875"/>
    <lineage>
        <taxon>Eukaryota</taxon>
        <taxon>Metazoa</taxon>
        <taxon>Spiralia</taxon>
        <taxon>Lophotrochozoa</taxon>
        <taxon>Mollusca</taxon>
        <taxon>Gastropoda</taxon>
        <taxon>Heterobranchia</taxon>
        <taxon>Euthyneura</taxon>
        <taxon>Panpulmonata</taxon>
        <taxon>Sacoglossa</taxon>
        <taxon>Oxynooidea</taxon>
        <taxon>Volvatellidae</taxon>
        <taxon>Ascobulla</taxon>
    </lineage>
</organism>
<reference evidence="18" key="1">
    <citation type="journal article" date="2002" name="Mol. Biol. Evol.">
        <title>The complete mitochondrial genome of the nudibranch Roboastra europaea (Mollusca: Gastropoda) supports the monophyly of opisthobranchs.</title>
        <authorList>
            <person name="Grande C."/>
            <person name="Templado J."/>
            <person name="Cervera J.L."/>
            <person name="Zardoya R."/>
        </authorList>
    </citation>
    <scope>NUCLEOTIDE SEQUENCE</scope>
</reference>
<comment type="function">
    <text evidence="16">Core subunit of the mitochondrial membrane respiratory chain NADH dehydrogenase (Complex I) which catalyzes electron transfer from NADH through the respiratory chain, using ubiquinone as an electron acceptor. Essential for the catalytic activity and assembly of complex I.</text>
</comment>
<dbReference type="GO" id="GO:0031966">
    <property type="term" value="C:mitochondrial membrane"/>
    <property type="evidence" value="ECO:0007669"/>
    <property type="project" value="UniProtKB-SubCell"/>
</dbReference>
<feature type="domain" description="NADH:quinone oxidoreductase/Mrp antiporter transmembrane" evidence="17">
    <location>
        <begin position="98"/>
        <end position="376"/>
    </location>
</feature>
<dbReference type="GO" id="GO:0042773">
    <property type="term" value="P:ATP synthesis coupled electron transport"/>
    <property type="evidence" value="ECO:0007669"/>
    <property type="project" value="InterPro"/>
</dbReference>
<keyword evidence="5 16" id="KW-0813">Transport</keyword>
<keyword evidence="13 16" id="KW-0496">Mitochondrion</keyword>
<evidence type="ECO:0000256" key="10">
    <source>
        <dbReference type="ARBA" id="ARBA00022989"/>
    </source>
</evidence>
<evidence type="ECO:0000256" key="2">
    <source>
        <dbReference type="ARBA" id="ARBA00009025"/>
    </source>
</evidence>
<evidence type="ECO:0000256" key="12">
    <source>
        <dbReference type="ARBA" id="ARBA00023075"/>
    </source>
</evidence>
<sequence>MLSLVFSLIFTCMISSWGGVCLSLVLVSLLSVLTMNQHFSSGMNMMFYNSNVSGLMVFLSVILCFLGILSTPNEKSQEYMLCISLLGGFLVLAFSMSNIIMFYIFFECSLIPTLMLIIGWGYQPERLQAGTYMMLYTVGASLPLLVVLSWRCYDGSSMSIMMLSMYKNFFSGSVLFLVYGAFLVKLPMYSTHLWLPKAHVEAPLAGSMILAGILLKLGGFGLMQVNKCFSLVMFSKVPIFLISVGMWGGLLAVFMCMRQVDVKALVAYSSVGHMGIVAAGILPDRSWGVSSAMITMVAHGFSSSALFCLAYFTYEKIHSRNIPYMKGVLQLYPILSLWWFIFCCINMAAPPSINLIGELMIVPSLLVSFMSLGLTMGLMVFFSAAYNMYLYTSVNHGSPSGYLTSGSCMRSYEKMSILMHFVPFLILFKSSVFMSLMVFY</sequence>
<accession>B3DFC4</accession>
<comment type="similarity">
    <text evidence="2 16">Belongs to the complex I subunit 4 family.</text>
</comment>
<feature type="transmembrane region" description="Helical" evidence="16">
    <location>
        <begin position="237"/>
        <end position="260"/>
    </location>
</feature>
<reference evidence="18" key="4">
    <citation type="journal article" date="2008" name="BMC Evol. Biol.">
        <title>Evolution of gastropod mitochondrial genome arrangements.</title>
        <authorList>
            <person name="Grande C."/>
            <person name="Templado J."/>
            <person name="Zardoya R."/>
        </authorList>
    </citation>
    <scope>NUCLEOTIDE SEQUENCE</scope>
</reference>
<dbReference type="GO" id="GO:0015990">
    <property type="term" value="P:electron transport coupled proton transport"/>
    <property type="evidence" value="ECO:0007669"/>
    <property type="project" value="TreeGrafter"/>
</dbReference>
<evidence type="ECO:0000256" key="4">
    <source>
        <dbReference type="ARBA" id="ARBA00021006"/>
    </source>
</evidence>
<evidence type="ECO:0000256" key="5">
    <source>
        <dbReference type="ARBA" id="ARBA00022448"/>
    </source>
</evidence>
<evidence type="ECO:0000256" key="13">
    <source>
        <dbReference type="ARBA" id="ARBA00023128"/>
    </source>
</evidence>
<dbReference type="AlphaFoldDB" id="B3DFC4"/>